<dbReference type="InterPro" id="IPR036188">
    <property type="entry name" value="FAD/NAD-bd_sf"/>
</dbReference>
<sequence>MSAIQKVLILGGGFAGLEVARGLAGAPVEITVIDRQNYHLFQPLLYQVATAGLSPADIASPIRSVLSGQQNVSVLLARVANVDLARKLVTTDQGEAPFDTLVVATGARHAYFGHDEWEPFAPGLKKIDDATDIRRRILLAFERAESEPDLVVQTELLTFVVVGAGPTGVEMAGAIAELSRRSLSRDFKRIDPRMARIVLVEAGPRVLPSFDPALSAKAERALTDIGVEVRTGTAVTACDRRGVAFGAERLPSRTVVWAAGVRASPAAKWLDAEADPSGRVIVGPDLRLPGRDDVFVIGDTAHVAGPDGRPYPGVAPVAKQQGRQVAHQIRYGLSRPFRYRDFGSMATIGRKRAVAQLGPLRLSGFPAWLLWSVAHVYFLIGFRNRLVVALTWAWAYITWQRGTRLITGGSRPASERDLSTAQGVRRGRAA</sequence>
<feature type="domain" description="External alternative NADH-ubiquinone oxidoreductase-like C-terminal" evidence="11">
    <location>
        <begin position="343"/>
        <end position="394"/>
    </location>
</feature>
<dbReference type="PANTHER" id="PTHR43706">
    <property type="entry name" value="NADH DEHYDROGENASE"/>
    <property type="match status" value="1"/>
</dbReference>
<dbReference type="Pfam" id="PF07992">
    <property type="entry name" value="Pyr_redox_2"/>
    <property type="match status" value="1"/>
</dbReference>
<keyword evidence="3" id="KW-0285">Flavoprotein</keyword>
<dbReference type="OrthoDB" id="9781621at2"/>
<keyword evidence="13" id="KW-1185">Reference proteome</keyword>
<evidence type="ECO:0000256" key="4">
    <source>
        <dbReference type="ARBA" id="ARBA00022827"/>
    </source>
</evidence>
<dbReference type="Pfam" id="PF22366">
    <property type="entry name" value="NDH2_C"/>
    <property type="match status" value="1"/>
</dbReference>
<evidence type="ECO:0000313" key="13">
    <source>
        <dbReference type="Proteomes" id="UP000239772"/>
    </source>
</evidence>
<evidence type="ECO:0000256" key="2">
    <source>
        <dbReference type="ARBA" id="ARBA00012637"/>
    </source>
</evidence>
<evidence type="ECO:0000313" key="12">
    <source>
        <dbReference type="EMBL" id="PSC06067.1"/>
    </source>
</evidence>
<dbReference type="AlphaFoldDB" id="A0A2T1HWJ4"/>
<dbReference type="Gene3D" id="3.50.50.100">
    <property type="match status" value="1"/>
</dbReference>
<evidence type="ECO:0000256" key="5">
    <source>
        <dbReference type="ARBA" id="ARBA00022946"/>
    </source>
</evidence>
<feature type="region of interest" description="Disordered" evidence="9">
    <location>
        <begin position="409"/>
        <end position="430"/>
    </location>
</feature>
<dbReference type="SUPFAM" id="SSF51905">
    <property type="entry name" value="FAD/NAD(P)-binding domain"/>
    <property type="match status" value="1"/>
</dbReference>
<accession>A0A2T1HWJ4</accession>
<dbReference type="PANTHER" id="PTHR43706:SF47">
    <property type="entry name" value="EXTERNAL NADH-UBIQUINONE OXIDOREDUCTASE 1, MITOCHONDRIAL-RELATED"/>
    <property type="match status" value="1"/>
</dbReference>
<protein>
    <recommendedName>
        <fullName evidence="2">NADH:ubiquinone reductase (non-electrogenic)</fullName>
        <ecNumber evidence="2">1.6.5.9</ecNumber>
    </recommendedName>
</protein>
<evidence type="ECO:0000256" key="8">
    <source>
        <dbReference type="ARBA" id="ARBA00047599"/>
    </source>
</evidence>
<dbReference type="InterPro" id="IPR054585">
    <property type="entry name" value="NDH2-like_C"/>
</dbReference>
<evidence type="ECO:0000256" key="3">
    <source>
        <dbReference type="ARBA" id="ARBA00022630"/>
    </source>
</evidence>
<dbReference type="PRINTS" id="PR00368">
    <property type="entry name" value="FADPNR"/>
</dbReference>
<gene>
    <name evidence="12" type="ORF">SLNSH_04455</name>
</gene>
<keyword evidence="4" id="KW-0274">FAD</keyword>
<dbReference type="InterPro" id="IPR023753">
    <property type="entry name" value="FAD/NAD-binding_dom"/>
</dbReference>
<feature type="domain" description="FAD/NAD(P)-binding" evidence="10">
    <location>
        <begin position="6"/>
        <end position="322"/>
    </location>
</feature>
<dbReference type="EMBL" id="PVZS01000004">
    <property type="protein sequence ID" value="PSC06067.1"/>
    <property type="molecule type" value="Genomic_DNA"/>
</dbReference>
<dbReference type="EC" id="1.6.5.9" evidence="2"/>
<evidence type="ECO:0000259" key="10">
    <source>
        <dbReference type="Pfam" id="PF07992"/>
    </source>
</evidence>
<keyword evidence="7" id="KW-0520">NAD</keyword>
<evidence type="ECO:0000256" key="1">
    <source>
        <dbReference type="ARBA" id="ARBA00005272"/>
    </source>
</evidence>
<evidence type="ECO:0000256" key="9">
    <source>
        <dbReference type="SAM" id="MobiDB-lite"/>
    </source>
</evidence>
<name>A0A2T1HWJ4_9HYPH</name>
<dbReference type="RefSeq" id="WP_106335475.1">
    <property type="nucleotide sequence ID" value="NZ_PVZS01000004.1"/>
</dbReference>
<reference evidence="13" key="1">
    <citation type="submission" date="2018-03" db="EMBL/GenBank/DDBJ databases">
        <authorList>
            <person name="Sun L."/>
            <person name="Liu H."/>
            <person name="Chen W."/>
            <person name="Huang K."/>
            <person name="Liu W."/>
            <person name="Gao X."/>
        </authorList>
    </citation>
    <scope>NUCLEOTIDE SEQUENCE [LARGE SCALE GENOMIC DNA]</scope>
    <source>
        <strain evidence="13">SH9</strain>
    </source>
</reference>
<dbReference type="GO" id="GO:0050136">
    <property type="term" value="F:NADH dehydrogenase (quinone) (non-electrogenic) activity"/>
    <property type="evidence" value="ECO:0007669"/>
    <property type="project" value="UniProtKB-EC"/>
</dbReference>
<keyword evidence="6" id="KW-0560">Oxidoreductase</keyword>
<evidence type="ECO:0000259" key="11">
    <source>
        <dbReference type="Pfam" id="PF22366"/>
    </source>
</evidence>
<evidence type="ECO:0000256" key="6">
    <source>
        <dbReference type="ARBA" id="ARBA00023002"/>
    </source>
</evidence>
<evidence type="ECO:0000256" key="7">
    <source>
        <dbReference type="ARBA" id="ARBA00023027"/>
    </source>
</evidence>
<comment type="caution">
    <text evidence="12">The sequence shown here is derived from an EMBL/GenBank/DDBJ whole genome shotgun (WGS) entry which is preliminary data.</text>
</comment>
<comment type="catalytic activity">
    <reaction evidence="8">
        <text>a quinone + NADH + H(+) = a quinol + NAD(+)</text>
        <dbReference type="Rhea" id="RHEA:46160"/>
        <dbReference type="ChEBI" id="CHEBI:15378"/>
        <dbReference type="ChEBI" id="CHEBI:24646"/>
        <dbReference type="ChEBI" id="CHEBI:57540"/>
        <dbReference type="ChEBI" id="CHEBI:57945"/>
        <dbReference type="ChEBI" id="CHEBI:132124"/>
        <dbReference type="EC" id="1.6.5.9"/>
    </reaction>
</comment>
<organism evidence="12 13">
    <name type="scientific">Alsobacter soli</name>
    <dbReference type="NCBI Taxonomy" id="2109933"/>
    <lineage>
        <taxon>Bacteria</taxon>
        <taxon>Pseudomonadati</taxon>
        <taxon>Pseudomonadota</taxon>
        <taxon>Alphaproteobacteria</taxon>
        <taxon>Hyphomicrobiales</taxon>
        <taxon>Alsobacteraceae</taxon>
        <taxon>Alsobacter</taxon>
    </lineage>
</organism>
<dbReference type="PRINTS" id="PR00411">
    <property type="entry name" value="PNDRDTASEI"/>
</dbReference>
<dbReference type="InterPro" id="IPR045024">
    <property type="entry name" value="NDH-2"/>
</dbReference>
<keyword evidence="5" id="KW-0809">Transit peptide</keyword>
<proteinExistence type="inferred from homology"/>
<dbReference type="Proteomes" id="UP000239772">
    <property type="component" value="Unassembled WGS sequence"/>
</dbReference>
<comment type="similarity">
    <text evidence="1">Belongs to the NADH dehydrogenase family.</text>
</comment>